<dbReference type="PANTHER" id="PTHR12156:SF5">
    <property type="entry name" value="FI18040P1"/>
    <property type="match status" value="1"/>
</dbReference>
<keyword evidence="6" id="KW-1185">Reference proteome</keyword>
<name>A0A3M7RVY7_BRAPC</name>
<reference evidence="5 6" key="1">
    <citation type="journal article" date="2018" name="Sci. Rep.">
        <title>Genomic signatures of local adaptation to the degree of environmental predictability in rotifers.</title>
        <authorList>
            <person name="Franch-Gras L."/>
            <person name="Hahn C."/>
            <person name="Garcia-Roger E.M."/>
            <person name="Carmona M.J."/>
            <person name="Serra M."/>
            <person name="Gomez A."/>
        </authorList>
    </citation>
    <scope>NUCLEOTIDE SEQUENCE [LARGE SCALE GENOMIC DNA]</scope>
    <source>
        <strain evidence="5">HYR1</strain>
    </source>
</reference>
<dbReference type="SMART" id="SM00233">
    <property type="entry name" value="PH"/>
    <property type="match status" value="1"/>
</dbReference>
<accession>A0A3M7RVY7</accession>
<sequence length="613" mass="71723">MERALLDVEQTSELKFIQSEENKIKHLHQEHQLKLEAFNIHMNQIRNEIRIVQMTIKNIENEILILDTTLDSNFRLSGLDSSRIEWENIKSQKEHALEEARRAHEDLEFQLMELEAKYETELEDIQTRLINEQEILIESFKQKNCLVGADQEQQKLISKLKSETEILELEKKSLIDQFQKQRSQLESIEKKLQKIGENREKKLNENLELNENGNDSPSPASSSASLSSATNSSETGPSINQNYKSQECDQTSPIAERYFYPQLDQIQNQIYSSAFHQANSNNYHKQFSQSFRDILENTMLINGIGEANNFGRNQTKNSTFSPYSHKAQRLSRCLHAKNSLAGGYVSEVAANVSGLTGSVNHAKIPIDLSHHMLPDQEMDEYIDELEKKLLCPINGQLAMKFAELNRAKADNYCEQYQTREIYLIEQEKNKRDERNLKEETLRYKMSEENIKLRDKKHTQARPLTRYLPVRDNNFDLKLHVENSGHNLINQIDPNTRQPMIFINSNSCRGYLLKMGQKFKTWNKRWFVFDRNKRTLCYYMDKHETKLRGSIYFQSINEVYVDHMRTIKSPDAKSTFVVKTFDRNFYLVAPSSELMRIWIDVIFTGAEGYLEFIE</sequence>
<comment type="caution">
    <text evidence="5">The sequence shown here is derived from an EMBL/GenBank/DDBJ whole genome shotgun (WGS) entry which is preliminary data.</text>
</comment>
<dbReference type="STRING" id="10195.A0A3M7RVY7"/>
<keyword evidence="1 2" id="KW-0175">Coiled coil</keyword>
<evidence type="ECO:0000256" key="3">
    <source>
        <dbReference type="SAM" id="MobiDB-lite"/>
    </source>
</evidence>
<protein>
    <submittedName>
        <fullName evidence="5">Pleckstrin homology-like domain family B member 2 isoform X1</fullName>
    </submittedName>
</protein>
<dbReference type="EMBL" id="REGN01002531">
    <property type="protein sequence ID" value="RNA27518.1"/>
    <property type="molecule type" value="Genomic_DNA"/>
</dbReference>
<evidence type="ECO:0000256" key="1">
    <source>
        <dbReference type="ARBA" id="ARBA00023054"/>
    </source>
</evidence>
<feature type="compositionally biased region" description="Low complexity" evidence="3">
    <location>
        <begin position="208"/>
        <end position="233"/>
    </location>
</feature>
<evidence type="ECO:0000259" key="4">
    <source>
        <dbReference type="PROSITE" id="PS50003"/>
    </source>
</evidence>
<evidence type="ECO:0000313" key="6">
    <source>
        <dbReference type="Proteomes" id="UP000276133"/>
    </source>
</evidence>
<dbReference type="InterPro" id="IPR011993">
    <property type="entry name" value="PH-like_dom_sf"/>
</dbReference>
<dbReference type="AlphaFoldDB" id="A0A3M7RVY7"/>
<feature type="compositionally biased region" description="Polar residues" evidence="3">
    <location>
        <begin position="234"/>
        <end position="246"/>
    </location>
</feature>
<feature type="coiled-coil region" evidence="2">
    <location>
        <begin position="90"/>
        <end position="124"/>
    </location>
</feature>
<dbReference type="FunFam" id="2.30.29.30:FF:000006">
    <property type="entry name" value="Pleckstrin homology like domain family B member 1"/>
    <property type="match status" value="1"/>
</dbReference>
<dbReference type="Gene3D" id="2.30.29.30">
    <property type="entry name" value="Pleckstrin-homology domain (PH domain)/Phosphotyrosine-binding domain (PTB)"/>
    <property type="match status" value="1"/>
</dbReference>
<dbReference type="SUPFAM" id="SSF50729">
    <property type="entry name" value="PH domain-like"/>
    <property type="match status" value="1"/>
</dbReference>
<proteinExistence type="predicted"/>
<dbReference type="Pfam" id="PF00169">
    <property type="entry name" value="PH"/>
    <property type="match status" value="1"/>
</dbReference>
<feature type="region of interest" description="Disordered" evidence="3">
    <location>
        <begin position="208"/>
        <end position="246"/>
    </location>
</feature>
<dbReference type="PANTHER" id="PTHR12156">
    <property type="entry name" value="PLECKSTRIN HOMOLOGY-LIKE DOMAIN, FAMILY B, MEMBER 3"/>
    <property type="match status" value="1"/>
</dbReference>
<dbReference type="PROSITE" id="PS50003">
    <property type="entry name" value="PH_DOMAIN"/>
    <property type="match status" value="1"/>
</dbReference>
<evidence type="ECO:0000256" key="2">
    <source>
        <dbReference type="SAM" id="Coils"/>
    </source>
</evidence>
<gene>
    <name evidence="5" type="ORF">BpHYR1_046652</name>
</gene>
<dbReference type="Proteomes" id="UP000276133">
    <property type="component" value="Unassembled WGS sequence"/>
</dbReference>
<feature type="domain" description="PH" evidence="4">
    <location>
        <begin position="504"/>
        <end position="606"/>
    </location>
</feature>
<dbReference type="InterPro" id="IPR052212">
    <property type="entry name" value="PH-like_domain"/>
</dbReference>
<evidence type="ECO:0000313" key="5">
    <source>
        <dbReference type="EMBL" id="RNA27518.1"/>
    </source>
</evidence>
<dbReference type="InterPro" id="IPR001849">
    <property type="entry name" value="PH_domain"/>
</dbReference>
<dbReference type="OrthoDB" id="6020705at2759"/>
<organism evidence="5 6">
    <name type="scientific">Brachionus plicatilis</name>
    <name type="common">Marine rotifer</name>
    <name type="synonym">Brachionus muelleri</name>
    <dbReference type="NCBI Taxonomy" id="10195"/>
    <lineage>
        <taxon>Eukaryota</taxon>
        <taxon>Metazoa</taxon>
        <taxon>Spiralia</taxon>
        <taxon>Gnathifera</taxon>
        <taxon>Rotifera</taxon>
        <taxon>Eurotatoria</taxon>
        <taxon>Monogononta</taxon>
        <taxon>Pseudotrocha</taxon>
        <taxon>Ploima</taxon>
        <taxon>Brachionidae</taxon>
        <taxon>Brachionus</taxon>
    </lineage>
</organism>